<evidence type="ECO:0000256" key="2">
    <source>
        <dbReference type="ARBA" id="ARBA00022630"/>
    </source>
</evidence>
<dbReference type="PIRSF" id="PIRSF000232">
    <property type="entry name" value="YdjA"/>
    <property type="match status" value="1"/>
</dbReference>
<protein>
    <recommendedName>
        <fullName evidence="7">Putative NAD(P)H nitroreductase</fullName>
        <ecNumber evidence="7">1.-.-.-</ecNumber>
    </recommendedName>
</protein>
<evidence type="ECO:0000313" key="11">
    <source>
        <dbReference type="Proteomes" id="UP000595254"/>
    </source>
</evidence>
<dbReference type="EMBL" id="CP068053">
    <property type="protein sequence ID" value="QQS99248.1"/>
    <property type="molecule type" value="Genomic_DNA"/>
</dbReference>
<evidence type="ECO:0000256" key="6">
    <source>
        <dbReference type="ARBA" id="ARBA00023027"/>
    </source>
</evidence>
<dbReference type="Proteomes" id="UP000595254">
    <property type="component" value="Chromosome"/>
</dbReference>
<feature type="binding site" evidence="8">
    <location>
        <position position="39"/>
    </location>
    <ligand>
        <name>FMN</name>
        <dbReference type="ChEBI" id="CHEBI:58210"/>
        <note>ligand shared between dimeric partners</note>
    </ligand>
</feature>
<evidence type="ECO:0000256" key="8">
    <source>
        <dbReference type="PIRSR" id="PIRSR000232-1"/>
    </source>
</evidence>
<feature type="binding site" description="in other chain" evidence="8">
    <location>
        <begin position="10"/>
        <end position="12"/>
    </location>
    <ligand>
        <name>FMN</name>
        <dbReference type="ChEBI" id="CHEBI:58210"/>
        <note>ligand shared between dimeric partners</note>
    </ligand>
</feature>
<evidence type="ECO:0000256" key="1">
    <source>
        <dbReference type="ARBA" id="ARBA00007118"/>
    </source>
</evidence>
<keyword evidence="5 7" id="KW-0560">Oxidoreductase</keyword>
<dbReference type="InterPro" id="IPR029479">
    <property type="entry name" value="Nitroreductase"/>
</dbReference>
<dbReference type="AlphaFoldDB" id="A0A974NK94"/>
<comment type="cofactor">
    <cofactor evidence="8">
        <name>FMN</name>
        <dbReference type="ChEBI" id="CHEBI:58210"/>
    </cofactor>
    <text evidence="8">Binds 1 FMN per subunit.</text>
</comment>
<evidence type="ECO:0000313" key="10">
    <source>
        <dbReference type="EMBL" id="QQS99248.1"/>
    </source>
</evidence>
<keyword evidence="11" id="KW-1185">Reference proteome</keyword>
<gene>
    <name evidence="10" type="ORF">I6J18_16630</name>
</gene>
<evidence type="ECO:0000256" key="5">
    <source>
        <dbReference type="ARBA" id="ARBA00023002"/>
    </source>
</evidence>
<dbReference type="KEGG" id="ppsr:I6J18_16630"/>
<keyword evidence="6 7" id="KW-0520">NAD</keyword>
<feature type="domain" description="Nitroreductase" evidence="9">
    <location>
        <begin position="7"/>
        <end position="168"/>
    </location>
</feature>
<evidence type="ECO:0000256" key="4">
    <source>
        <dbReference type="ARBA" id="ARBA00022857"/>
    </source>
</evidence>
<evidence type="ECO:0000256" key="3">
    <source>
        <dbReference type="ARBA" id="ARBA00022643"/>
    </source>
</evidence>
<dbReference type="Gene3D" id="3.40.109.10">
    <property type="entry name" value="NADH Oxidase"/>
    <property type="match status" value="1"/>
</dbReference>
<evidence type="ECO:0000256" key="7">
    <source>
        <dbReference type="PIRNR" id="PIRNR000232"/>
    </source>
</evidence>
<dbReference type="InterPro" id="IPR026021">
    <property type="entry name" value="YdjA-like"/>
</dbReference>
<dbReference type="InterPro" id="IPR000415">
    <property type="entry name" value="Nitroreductase-like"/>
</dbReference>
<feature type="binding site" description="in other chain" evidence="8">
    <location>
        <begin position="137"/>
        <end position="139"/>
    </location>
    <ligand>
        <name>FMN</name>
        <dbReference type="ChEBI" id="CHEBI:58210"/>
        <note>ligand shared between dimeric partners</note>
    </ligand>
</feature>
<dbReference type="PANTHER" id="PTHR43821:SF1">
    <property type="entry name" value="NAD(P)H NITROREDUCTASE YDJA-RELATED"/>
    <property type="match status" value="1"/>
</dbReference>
<dbReference type="PANTHER" id="PTHR43821">
    <property type="entry name" value="NAD(P)H NITROREDUCTASE YDJA-RELATED"/>
    <property type="match status" value="1"/>
</dbReference>
<dbReference type="RefSeq" id="WP_040375853.1">
    <property type="nucleotide sequence ID" value="NZ_CP068053.1"/>
</dbReference>
<dbReference type="GO" id="GO:0016491">
    <property type="term" value="F:oxidoreductase activity"/>
    <property type="evidence" value="ECO:0007669"/>
    <property type="project" value="UniProtKB-UniRule"/>
</dbReference>
<reference evidence="10 11" key="1">
    <citation type="submission" date="2021-01" db="EMBL/GenBank/DDBJ databases">
        <title>FDA dAtabase for Regulatory Grade micrObial Sequences (FDA-ARGOS): Supporting development and validation of Infectious Disease Dx tests.</title>
        <authorList>
            <person name="Nelson B."/>
            <person name="Plummer A."/>
            <person name="Tallon L."/>
            <person name="Sadzewicz L."/>
            <person name="Zhao X."/>
            <person name="Boylan J."/>
            <person name="Ott S."/>
            <person name="Bowen H."/>
            <person name="Vavikolanu K."/>
            <person name="Mehta A."/>
            <person name="Aluvathingal J."/>
            <person name="Nadendla S."/>
            <person name="Myers T."/>
            <person name="Yan Y."/>
            <person name="Sichtig H."/>
        </authorList>
    </citation>
    <scope>NUCLEOTIDE SEQUENCE [LARGE SCALE GENOMIC DNA]</scope>
    <source>
        <strain evidence="10 11">FDAARGOS_1161</strain>
    </source>
</reference>
<sequence length="189" mass="20932">MEAMEAILTRRSIGKVKPDQVPVEMIEQILTAGIHAPNHRRTNPWRFFVMTGEGRNKLGKVLGEITHAENEGLPADELAVKVDKSSKNPLRAPVVIAVGVEPSDKENVLLAEEHAAVNSAVQNMLLAAHSFGLGAVWRTGNICYHKKVAEFFGLSEKGEILAFVYLGYPDMERREANKPDINSFTTWID</sequence>
<keyword evidence="3 7" id="KW-0288">FMN</keyword>
<keyword evidence="2 7" id="KW-0285">Flavoprotein</keyword>
<evidence type="ECO:0000259" key="9">
    <source>
        <dbReference type="Pfam" id="PF00881"/>
    </source>
</evidence>
<dbReference type="EC" id="1.-.-.-" evidence="7"/>
<dbReference type="Pfam" id="PF00881">
    <property type="entry name" value="Nitroreductase"/>
    <property type="match status" value="1"/>
</dbReference>
<keyword evidence="4 7" id="KW-0521">NADP</keyword>
<dbReference type="InterPro" id="IPR052530">
    <property type="entry name" value="NAD(P)H_nitroreductase"/>
</dbReference>
<organism evidence="10 11">
    <name type="scientific">Peribacillus psychrosaccharolyticus</name>
    <name type="common">Bacillus psychrosaccharolyticus</name>
    <dbReference type="NCBI Taxonomy" id="1407"/>
    <lineage>
        <taxon>Bacteria</taxon>
        <taxon>Bacillati</taxon>
        <taxon>Bacillota</taxon>
        <taxon>Bacilli</taxon>
        <taxon>Bacillales</taxon>
        <taxon>Bacillaceae</taxon>
        <taxon>Peribacillus</taxon>
    </lineage>
</organism>
<comment type="similarity">
    <text evidence="1 7">Belongs to the nitroreductase family.</text>
</comment>
<accession>A0A974NK94</accession>
<dbReference type="CDD" id="cd02135">
    <property type="entry name" value="YdjA-like"/>
    <property type="match status" value="1"/>
</dbReference>
<dbReference type="SUPFAM" id="SSF55469">
    <property type="entry name" value="FMN-dependent nitroreductase-like"/>
    <property type="match status" value="1"/>
</dbReference>
<proteinExistence type="inferred from homology"/>
<name>A0A974NK94_PERPY</name>